<protein>
    <recommendedName>
        <fullName evidence="9">DNA 3'-5' helicase</fullName>
        <ecNumber evidence="9">5.6.2.4</ecNumber>
    </recommendedName>
    <alternativeName>
        <fullName evidence="10">DNA 3'-5' helicase II</fullName>
    </alternativeName>
</protein>
<accession>A0A285P3Z4</accession>
<name>A0A285P3Z4_9AQUI</name>
<keyword evidence="6" id="KW-0238">DNA-binding</keyword>
<dbReference type="PANTHER" id="PTHR11070:SF2">
    <property type="entry name" value="ATP-DEPENDENT DNA HELICASE SRS2"/>
    <property type="match status" value="1"/>
</dbReference>
<dbReference type="CDD" id="cd17932">
    <property type="entry name" value="DEXQc_UvrD"/>
    <property type="match status" value="1"/>
</dbReference>
<dbReference type="OrthoDB" id="9810135at2"/>
<feature type="domain" description="UvrD-like helicase C-terminal" evidence="14">
    <location>
        <begin position="260"/>
        <end position="524"/>
    </location>
</feature>
<keyword evidence="7" id="KW-0413">Isomerase</keyword>
<evidence type="ECO:0000259" key="14">
    <source>
        <dbReference type="PROSITE" id="PS51217"/>
    </source>
</evidence>
<dbReference type="AlphaFoldDB" id="A0A285P3Z4"/>
<evidence type="ECO:0000313" key="16">
    <source>
        <dbReference type="Proteomes" id="UP000218627"/>
    </source>
</evidence>
<dbReference type="InterPro" id="IPR000212">
    <property type="entry name" value="DNA_helicase_UvrD/REP"/>
</dbReference>
<dbReference type="GO" id="GO:0003677">
    <property type="term" value="F:DNA binding"/>
    <property type="evidence" value="ECO:0007669"/>
    <property type="project" value="UniProtKB-KW"/>
</dbReference>
<dbReference type="EC" id="5.6.2.4" evidence="9"/>
<dbReference type="Gene3D" id="1.10.486.10">
    <property type="entry name" value="PCRA, domain 4"/>
    <property type="match status" value="1"/>
</dbReference>
<dbReference type="GO" id="GO:0000725">
    <property type="term" value="P:recombinational repair"/>
    <property type="evidence" value="ECO:0007669"/>
    <property type="project" value="TreeGrafter"/>
</dbReference>
<dbReference type="GO" id="GO:0043138">
    <property type="term" value="F:3'-5' DNA helicase activity"/>
    <property type="evidence" value="ECO:0007669"/>
    <property type="project" value="UniProtKB-EC"/>
</dbReference>
<evidence type="ECO:0000256" key="9">
    <source>
        <dbReference type="ARBA" id="ARBA00034808"/>
    </source>
</evidence>
<evidence type="ECO:0000259" key="13">
    <source>
        <dbReference type="PROSITE" id="PS51198"/>
    </source>
</evidence>
<dbReference type="GO" id="GO:0005524">
    <property type="term" value="F:ATP binding"/>
    <property type="evidence" value="ECO:0007669"/>
    <property type="project" value="UniProtKB-UniRule"/>
</dbReference>
<evidence type="ECO:0000256" key="11">
    <source>
        <dbReference type="ARBA" id="ARBA00048988"/>
    </source>
</evidence>
<dbReference type="CDD" id="cd18807">
    <property type="entry name" value="SF1_C_UvrD"/>
    <property type="match status" value="1"/>
</dbReference>
<feature type="domain" description="UvrD-like helicase ATP-binding" evidence="13">
    <location>
        <begin position="1"/>
        <end position="259"/>
    </location>
</feature>
<feature type="binding site" evidence="12">
    <location>
        <begin position="21"/>
        <end position="28"/>
    </location>
    <ligand>
        <name>ATP</name>
        <dbReference type="ChEBI" id="CHEBI:30616"/>
    </ligand>
</feature>
<dbReference type="SUPFAM" id="SSF52540">
    <property type="entry name" value="P-loop containing nucleoside triphosphate hydrolases"/>
    <property type="match status" value="1"/>
</dbReference>
<evidence type="ECO:0000256" key="3">
    <source>
        <dbReference type="ARBA" id="ARBA00022801"/>
    </source>
</evidence>
<dbReference type="PANTHER" id="PTHR11070">
    <property type="entry name" value="UVRD / RECB / PCRA DNA HELICASE FAMILY MEMBER"/>
    <property type="match status" value="1"/>
</dbReference>
<comment type="catalytic activity">
    <reaction evidence="8">
        <text>Couples ATP hydrolysis with the unwinding of duplex DNA by translocating in the 3'-5' direction.</text>
        <dbReference type="EC" id="5.6.2.4"/>
    </reaction>
</comment>
<gene>
    <name evidence="15" type="ORF">SAMN06265353_1594</name>
</gene>
<evidence type="ECO:0000256" key="8">
    <source>
        <dbReference type="ARBA" id="ARBA00034617"/>
    </source>
</evidence>
<dbReference type="InterPro" id="IPR027417">
    <property type="entry name" value="P-loop_NTPase"/>
</dbReference>
<evidence type="ECO:0000256" key="4">
    <source>
        <dbReference type="ARBA" id="ARBA00022806"/>
    </source>
</evidence>
<evidence type="ECO:0000256" key="7">
    <source>
        <dbReference type="ARBA" id="ARBA00023235"/>
    </source>
</evidence>
<dbReference type="Pfam" id="PF13361">
    <property type="entry name" value="UvrD_C"/>
    <property type="match status" value="1"/>
</dbReference>
<proteinExistence type="inferred from homology"/>
<dbReference type="Pfam" id="PF00580">
    <property type="entry name" value="UvrD-helicase"/>
    <property type="match status" value="1"/>
</dbReference>
<dbReference type="EMBL" id="OBEN01000012">
    <property type="protein sequence ID" value="SNZ16459.1"/>
    <property type="molecule type" value="Genomic_DNA"/>
</dbReference>
<evidence type="ECO:0000256" key="6">
    <source>
        <dbReference type="ARBA" id="ARBA00023125"/>
    </source>
</evidence>
<evidence type="ECO:0000256" key="1">
    <source>
        <dbReference type="ARBA" id="ARBA00009922"/>
    </source>
</evidence>
<evidence type="ECO:0000256" key="2">
    <source>
        <dbReference type="ARBA" id="ARBA00022741"/>
    </source>
</evidence>
<dbReference type="GO" id="GO:0005829">
    <property type="term" value="C:cytosol"/>
    <property type="evidence" value="ECO:0007669"/>
    <property type="project" value="TreeGrafter"/>
</dbReference>
<keyword evidence="3 12" id="KW-0378">Hydrolase</keyword>
<comment type="catalytic activity">
    <reaction evidence="11">
        <text>ATP + H2O = ADP + phosphate + H(+)</text>
        <dbReference type="Rhea" id="RHEA:13065"/>
        <dbReference type="ChEBI" id="CHEBI:15377"/>
        <dbReference type="ChEBI" id="CHEBI:15378"/>
        <dbReference type="ChEBI" id="CHEBI:30616"/>
        <dbReference type="ChEBI" id="CHEBI:43474"/>
        <dbReference type="ChEBI" id="CHEBI:456216"/>
        <dbReference type="EC" id="5.6.2.4"/>
    </reaction>
</comment>
<dbReference type="InterPro" id="IPR013986">
    <property type="entry name" value="DExx_box_DNA_helicase_dom_sf"/>
</dbReference>
<dbReference type="InterPro" id="IPR014017">
    <property type="entry name" value="DNA_helicase_UvrD-like_C"/>
</dbReference>
<dbReference type="RefSeq" id="WP_096603184.1">
    <property type="nucleotide sequence ID" value="NZ_OBEN01000012.1"/>
</dbReference>
<evidence type="ECO:0000256" key="10">
    <source>
        <dbReference type="ARBA" id="ARBA00034923"/>
    </source>
</evidence>
<dbReference type="InterPro" id="IPR014016">
    <property type="entry name" value="UvrD-like_ATP-bd"/>
</dbReference>
<dbReference type="Gene3D" id="3.40.50.300">
    <property type="entry name" value="P-loop containing nucleotide triphosphate hydrolases"/>
    <property type="match status" value="2"/>
</dbReference>
<keyword evidence="5 12" id="KW-0067">ATP-binding</keyword>
<keyword evidence="16" id="KW-1185">Reference proteome</keyword>
<keyword evidence="4 12" id="KW-0347">Helicase</keyword>
<evidence type="ECO:0000256" key="12">
    <source>
        <dbReference type="PROSITE-ProRule" id="PRU00560"/>
    </source>
</evidence>
<evidence type="ECO:0000313" key="15">
    <source>
        <dbReference type="EMBL" id="SNZ16459.1"/>
    </source>
</evidence>
<dbReference type="PROSITE" id="PS51217">
    <property type="entry name" value="UVRD_HELICASE_CTER"/>
    <property type="match status" value="1"/>
</dbReference>
<dbReference type="PROSITE" id="PS51198">
    <property type="entry name" value="UVRD_HELICASE_ATP_BIND"/>
    <property type="match status" value="1"/>
</dbReference>
<sequence length="651" mass="75635">MLNPSQEKAVKHFGKPLLIVAGAGSGKTKTLAYKLEYLVGQRCIRQDRVLVLTFTNKSAREIKERILKITDEDIPWAGTFHSFALKLLKQDGYRIGISPSFGILDEEDRKKLLKSILKQMGIEKEYLYKVENYIFSRCEDLKPPKDGLLEEVYQAYREALKSANLLDFSQMLLGAYELLKDHSRRWRDFFDFIMVDEFQDTNTVQYEILKLLAKENICVVGDPNQCIYEWRYARPDNLFKFKEDFDPDVIKLEYNYRSGKYIIYVANAVLSASRAKWKDIVPELKAVRDSKEKPVVRRFSNELEESAWVAQEIKRLLSRFNPSDIAILVRTGYLTDTFERALFNAGVPYKTVGTVRFFERAEVKDALAFLRIAVNPSDELSFKRCLEVARTGIGSKSFEKIRRYYQGDWLLAGVKALKDLSDEQKHRLYKLITELSKLMKSTDNYPTALKELLKSVDYEEHMHARYQKDYQERKENLEEFLRFLEEKKREGSTLSEVLQEVSLISQEEEGSSAVSIMTIHASKGLEFSVVFLPRLEEGILPHEKSTKDIQELEEERRLFYVAITRAKDMLYMTYTKEKAKKPSRFLSDIPKEFLDLSAYKVPKPMHGIKVGDTVMHRIFGKGRVLALEDERAKVDFGDKVKTIHIAFLEVV</sequence>
<dbReference type="GO" id="GO:0033202">
    <property type="term" value="C:DNA helicase complex"/>
    <property type="evidence" value="ECO:0007669"/>
    <property type="project" value="TreeGrafter"/>
</dbReference>
<organism evidence="15 16">
    <name type="scientific">Hydrogenobacter hydrogenophilus</name>
    <dbReference type="NCBI Taxonomy" id="35835"/>
    <lineage>
        <taxon>Bacteria</taxon>
        <taxon>Pseudomonadati</taxon>
        <taxon>Aquificota</taxon>
        <taxon>Aquificia</taxon>
        <taxon>Aquificales</taxon>
        <taxon>Aquificaceae</taxon>
        <taxon>Hydrogenobacter</taxon>
    </lineage>
</organism>
<dbReference type="Gene3D" id="1.10.10.160">
    <property type="match status" value="1"/>
</dbReference>
<reference evidence="16" key="1">
    <citation type="submission" date="2017-09" db="EMBL/GenBank/DDBJ databases">
        <authorList>
            <person name="Varghese N."/>
            <person name="Submissions S."/>
        </authorList>
    </citation>
    <scope>NUCLEOTIDE SEQUENCE [LARGE SCALE GENOMIC DNA]</scope>
    <source>
        <strain evidence="16">DSM 2913</strain>
    </source>
</reference>
<dbReference type="GO" id="GO:0016887">
    <property type="term" value="F:ATP hydrolysis activity"/>
    <property type="evidence" value="ECO:0007669"/>
    <property type="project" value="RHEA"/>
</dbReference>
<keyword evidence="2 12" id="KW-0547">Nucleotide-binding</keyword>
<dbReference type="Proteomes" id="UP000218627">
    <property type="component" value="Unassembled WGS sequence"/>
</dbReference>
<evidence type="ECO:0000256" key="5">
    <source>
        <dbReference type="ARBA" id="ARBA00022840"/>
    </source>
</evidence>
<comment type="similarity">
    <text evidence="1">Belongs to the helicase family. UvrD subfamily.</text>
</comment>